<comment type="caution">
    <text evidence="1">The sequence shown here is derived from an EMBL/GenBank/DDBJ whole genome shotgun (WGS) entry which is preliminary data.</text>
</comment>
<protein>
    <submittedName>
        <fullName evidence="1">Uncharacterized protein</fullName>
    </submittedName>
</protein>
<dbReference type="EMBL" id="JAWQEG010005038">
    <property type="protein sequence ID" value="KAK3859372.1"/>
    <property type="molecule type" value="Genomic_DNA"/>
</dbReference>
<accession>A0AAE1JWM4</accession>
<proteinExistence type="predicted"/>
<gene>
    <name evidence="1" type="ORF">Pcinc_034514</name>
</gene>
<name>A0AAE1JWM4_PETCI</name>
<keyword evidence="2" id="KW-1185">Reference proteome</keyword>
<reference evidence="1" key="1">
    <citation type="submission" date="2023-10" db="EMBL/GenBank/DDBJ databases">
        <title>Genome assemblies of two species of porcelain crab, Petrolisthes cinctipes and Petrolisthes manimaculis (Anomura: Porcellanidae).</title>
        <authorList>
            <person name="Angst P."/>
        </authorList>
    </citation>
    <scope>NUCLEOTIDE SEQUENCE</scope>
    <source>
        <strain evidence="1">PB745_01</strain>
        <tissue evidence="1">Gill</tissue>
    </source>
</reference>
<dbReference type="AlphaFoldDB" id="A0AAE1JWM4"/>
<organism evidence="1 2">
    <name type="scientific">Petrolisthes cinctipes</name>
    <name type="common">Flat porcelain crab</name>
    <dbReference type="NCBI Taxonomy" id="88211"/>
    <lineage>
        <taxon>Eukaryota</taxon>
        <taxon>Metazoa</taxon>
        <taxon>Ecdysozoa</taxon>
        <taxon>Arthropoda</taxon>
        <taxon>Crustacea</taxon>
        <taxon>Multicrustacea</taxon>
        <taxon>Malacostraca</taxon>
        <taxon>Eumalacostraca</taxon>
        <taxon>Eucarida</taxon>
        <taxon>Decapoda</taxon>
        <taxon>Pleocyemata</taxon>
        <taxon>Anomura</taxon>
        <taxon>Galatheoidea</taxon>
        <taxon>Porcellanidae</taxon>
        <taxon>Petrolisthes</taxon>
    </lineage>
</organism>
<evidence type="ECO:0000313" key="2">
    <source>
        <dbReference type="Proteomes" id="UP001286313"/>
    </source>
</evidence>
<sequence>MDWTLGGQSSRRDGLAVLHHLSTTPVLHHIHNPSTPSYPQHQYLIISPQPQYHYAIIITTPSYPQHQYTIISTTPILHHLTPF</sequence>
<dbReference type="Proteomes" id="UP001286313">
    <property type="component" value="Unassembled WGS sequence"/>
</dbReference>
<evidence type="ECO:0000313" key="1">
    <source>
        <dbReference type="EMBL" id="KAK3859372.1"/>
    </source>
</evidence>